<dbReference type="InterPro" id="IPR001736">
    <property type="entry name" value="PLipase_D/transphosphatidylase"/>
</dbReference>
<dbReference type="Pfam" id="PF13918">
    <property type="entry name" value="PLDc_3"/>
    <property type="match status" value="1"/>
</dbReference>
<evidence type="ECO:0000256" key="3">
    <source>
        <dbReference type="SAM" id="SignalP"/>
    </source>
</evidence>
<keyword evidence="2" id="KW-0472">Membrane</keyword>
<feature type="signal peptide" evidence="3">
    <location>
        <begin position="1"/>
        <end position="24"/>
    </location>
</feature>
<keyword evidence="2" id="KW-1133">Transmembrane helix</keyword>
<evidence type="ECO:0000256" key="2">
    <source>
        <dbReference type="SAM" id="Phobius"/>
    </source>
</evidence>
<dbReference type="SMART" id="SM00155">
    <property type="entry name" value="PLDc"/>
    <property type="match status" value="1"/>
</dbReference>
<dbReference type="AlphaFoldDB" id="A0ABD6EW46"/>
<dbReference type="InterPro" id="IPR032803">
    <property type="entry name" value="PLDc_3"/>
</dbReference>
<dbReference type="InterPro" id="IPR050874">
    <property type="entry name" value="Diverse_PLD-related"/>
</dbReference>
<reference evidence="5 6" key="1">
    <citation type="submission" date="2024-08" db="EMBL/GenBank/DDBJ databases">
        <title>Gnathostoma spinigerum genome.</title>
        <authorList>
            <person name="Gonzalez-Bertolin B."/>
            <person name="Monzon S."/>
            <person name="Zaballos A."/>
            <person name="Jimenez P."/>
            <person name="Dekumyoy P."/>
            <person name="Varona S."/>
            <person name="Cuesta I."/>
            <person name="Sumanam S."/>
            <person name="Adisakwattana P."/>
            <person name="Gasser R.B."/>
            <person name="Hernandez-Gonzalez A."/>
            <person name="Young N.D."/>
            <person name="Perteguer M.J."/>
        </authorList>
    </citation>
    <scope>NUCLEOTIDE SEQUENCE [LARGE SCALE GENOMIC DNA]</scope>
    <source>
        <strain evidence="5">AL3</strain>
        <tissue evidence="5">Liver</tissue>
    </source>
</reference>
<comment type="caution">
    <text evidence="5">The sequence shown here is derived from an EMBL/GenBank/DDBJ whole genome shotgun (WGS) entry which is preliminary data.</text>
</comment>
<sequence>MVVTNISYCLRSILLHTLLTVAEAGRCRAKMRTMQATSVIAPALICLVSMLCTSAIWIAVYYLGVKSASTTNEAEVRIVQPKSMNCIGACEFHLVESIPVGLIYEPPSPFMSTTDAWIRLIENASSTVDIASFYWSLLPEDTGGPSDGTSADGKKIFASVEQAGKRGVKIRVSQNAGKNRETEYLADKGLAQVRSLKFTNWLPGGILHTKAIVVDKSSFYVGSANMDWRSLTQVKELGVAAFHCPCLADDLDKILEVYWQMGAPGMQLPTQWPSIMGTEYNADKPFDVTLNTEQSAVYFSSAPPQFNPPGRQNDIDAILRVIQTAKRFIHIAVMDYVPSTLYFTDNKYWPVIDDALRSAAFDRHLHVKLLMSKWNHTRRVIFNYLRSLEDISAGLPCKKKPGSRKCFANSTGSIEVRLFEVPRTPEQSKIPFARVNHNKYMVTDNAVYIA</sequence>
<evidence type="ECO:0000313" key="5">
    <source>
        <dbReference type="EMBL" id="MFH4981283.1"/>
    </source>
</evidence>
<name>A0ABD6EW46_9BILA</name>
<organism evidence="5 6">
    <name type="scientific">Gnathostoma spinigerum</name>
    <dbReference type="NCBI Taxonomy" id="75299"/>
    <lineage>
        <taxon>Eukaryota</taxon>
        <taxon>Metazoa</taxon>
        <taxon>Ecdysozoa</taxon>
        <taxon>Nematoda</taxon>
        <taxon>Chromadorea</taxon>
        <taxon>Rhabditida</taxon>
        <taxon>Spirurina</taxon>
        <taxon>Gnathostomatomorpha</taxon>
        <taxon>Gnathostomatoidea</taxon>
        <taxon>Gnathostomatidae</taxon>
        <taxon>Gnathostoma</taxon>
    </lineage>
</organism>
<dbReference type="PANTHER" id="PTHR10185:SF12">
    <property type="entry name" value="PLD PHOSPHODIESTERASE DOMAIN-CONTAINING PROTEIN"/>
    <property type="match status" value="1"/>
</dbReference>
<feature type="chain" id="PRO_5044860998" description="PLD phosphodiesterase domain-containing protein" evidence="3">
    <location>
        <begin position="25"/>
        <end position="450"/>
    </location>
</feature>
<evidence type="ECO:0000256" key="1">
    <source>
        <dbReference type="ARBA" id="ARBA00008664"/>
    </source>
</evidence>
<evidence type="ECO:0000313" key="6">
    <source>
        <dbReference type="Proteomes" id="UP001608902"/>
    </source>
</evidence>
<keyword evidence="3" id="KW-0732">Signal</keyword>
<dbReference type="PROSITE" id="PS50035">
    <property type="entry name" value="PLD"/>
    <property type="match status" value="1"/>
</dbReference>
<protein>
    <recommendedName>
        <fullName evidence="4">PLD phosphodiesterase domain-containing protein</fullName>
    </recommendedName>
</protein>
<comment type="similarity">
    <text evidence="1">Belongs to the phospholipase D family.</text>
</comment>
<dbReference type="CDD" id="cd09107">
    <property type="entry name" value="PLDc_vPLD3_4_5_like_2"/>
    <property type="match status" value="1"/>
</dbReference>
<feature type="transmembrane region" description="Helical" evidence="2">
    <location>
        <begin position="40"/>
        <end position="63"/>
    </location>
</feature>
<dbReference type="Proteomes" id="UP001608902">
    <property type="component" value="Unassembled WGS sequence"/>
</dbReference>
<feature type="domain" description="PLD phosphodiesterase" evidence="4">
    <location>
        <begin position="203"/>
        <end position="230"/>
    </location>
</feature>
<dbReference type="EMBL" id="JBGFUD010006926">
    <property type="protein sequence ID" value="MFH4981283.1"/>
    <property type="molecule type" value="Genomic_DNA"/>
</dbReference>
<evidence type="ECO:0000259" key="4">
    <source>
        <dbReference type="PROSITE" id="PS50035"/>
    </source>
</evidence>
<dbReference type="CDD" id="cd09106">
    <property type="entry name" value="PLDc_vPLD3_4_5_like_1"/>
    <property type="match status" value="1"/>
</dbReference>
<keyword evidence="2" id="KW-0812">Transmembrane</keyword>
<gene>
    <name evidence="5" type="ORF">AB6A40_007992</name>
</gene>
<keyword evidence="6" id="KW-1185">Reference proteome</keyword>
<accession>A0ABD6EW46</accession>
<dbReference type="SUPFAM" id="SSF56024">
    <property type="entry name" value="Phospholipase D/nuclease"/>
    <property type="match status" value="2"/>
</dbReference>
<dbReference type="PANTHER" id="PTHR10185">
    <property type="entry name" value="PHOSPHOLIPASE D - RELATED"/>
    <property type="match status" value="1"/>
</dbReference>
<proteinExistence type="inferred from homology"/>
<dbReference type="Gene3D" id="3.30.870.10">
    <property type="entry name" value="Endonuclease Chain A"/>
    <property type="match status" value="2"/>
</dbReference>